<sequence>MDPPSPLSKNTTPNTNTIPCKTTFGHAKVSFIHHLAMANLHPPIQDPISKPNVPNQIMQNRKRISIRDRLKNSTRKKPKAEEPMHAETEDGTNSNLTTSKAMTQKPSVPVAGPVMHAFLDK</sequence>
<comment type="caution">
    <text evidence="1">The sequence shown here is derived from an EMBL/GenBank/DDBJ whole genome shotgun (WGS) entry which is preliminary data.</text>
</comment>
<reference evidence="2" key="1">
    <citation type="journal article" date="2022" name="Mol. Ecol. Resour.">
        <title>The genomes of chicory, endive, great burdock and yacon provide insights into Asteraceae palaeo-polyploidization history and plant inulin production.</title>
        <authorList>
            <person name="Fan W."/>
            <person name="Wang S."/>
            <person name="Wang H."/>
            <person name="Wang A."/>
            <person name="Jiang F."/>
            <person name="Liu H."/>
            <person name="Zhao H."/>
            <person name="Xu D."/>
            <person name="Zhang Y."/>
        </authorList>
    </citation>
    <scope>NUCLEOTIDE SEQUENCE [LARGE SCALE GENOMIC DNA]</scope>
    <source>
        <strain evidence="2">cv. Niubang</strain>
    </source>
</reference>
<protein>
    <submittedName>
        <fullName evidence="1">Uncharacterized protein</fullName>
    </submittedName>
</protein>
<accession>A0ACB8Y8V6</accession>
<organism evidence="1 2">
    <name type="scientific">Arctium lappa</name>
    <name type="common">Greater burdock</name>
    <name type="synonym">Lappa major</name>
    <dbReference type="NCBI Taxonomy" id="4217"/>
    <lineage>
        <taxon>Eukaryota</taxon>
        <taxon>Viridiplantae</taxon>
        <taxon>Streptophyta</taxon>
        <taxon>Embryophyta</taxon>
        <taxon>Tracheophyta</taxon>
        <taxon>Spermatophyta</taxon>
        <taxon>Magnoliopsida</taxon>
        <taxon>eudicotyledons</taxon>
        <taxon>Gunneridae</taxon>
        <taxon>Pentapetalae</taxon>
        <taxon>asterids</taxon>
        <taxon>campanulids</taxon>
        <taxon>Asterales</taxon>
        <taxon>Asteraceae</taxon>
        <taxon>Carduoideae</taxon>
        <taxon>Cardueae</taxon>
        <taxon>Arctiinae</taxon>
        <taxon>Arctium</taxon>
    </lineage>
</organism>
<gene>
    <name evidence="1" type="ORF">L6452_36312</name>
</gene>
<evidence type="ECO:0000313" key="1">
    <source>
        <dbReference type="EMBL" id="KAI3681513.1"/>
    </source>
</evidence>
<name>A0ACB8Y8V6_ARCLA</name>
<reference evidence="1 2" key="2">
    <citation type="journal article" date="2022" name="Mol. Ecol. Resour.">
        <title>The genomes of chicory, endive, great burdock and yacon provide insights into Asteraceae paleo-polyploidization history and plant inulin production.</title>
        <authorList>
            <person name="Fan W."/>
            <person name="Wang S."/>
            <person name="Wang H."/>
            <person name="Wang A."/>
            <person name="Jiang F."/>
            <person name="Liu H."/>
            <person name="Zhao H."/>
            <person name="Xu D."/>
            <person name="Zhang Y."/>
        </authorList>
    </citation>
    <scope>NUCLEOTIDE SEQUENCE [LARGE SCALE GENOMIC DNA]</scope>
    <source>
        <strain evidence="2">cv. Niubang</strain>
    </source>
</reference>
<dbReference type="EMBL" id="CM042059">
    <property type="protein sequence ID" value="KAI3681513.1"/>
    <property type="molecule type" value="Genomic_DNA"/>
</dbReference>
<proteinExistence type="predicted"/>
<evidence type="ECO:0000313" key="2">
    <source>
        <dbReference type="Proteomes" id="UP001055879"/>
    </source>
</evidence>
<dbReference type="Proteomes" id="UP001055879">
    <property type="component" value="Linkage Group LG13"/>
</dbReference>
<keyword evidence="2" id="KW-1185">Reference proteome</keyword>